<evidence type="ECO:0000313" key="1">
    <source>
        <dbReference type="EMBL" id="SCW83293.1"/>
    </source>
</evidence>
<name>A0A1G4TPD6_9BACL</name>
<dbReference type="EMBL" id="FMTT01000061">
    <property type="protein sequence ID" value="SCW83293.1"/>
    <property type="molecule type" value="Genomic_DNA"/>
</dbReference>
<protein>
    <submittedName>
        <fullName evidence="1">Uncharacterized protein</fullName>
    </submittedName>
</protein>
<dbReference type="STRING" id="624147.SAMN04487970_10612"/>
<organism evidence="1 2">
    <name type="scientific">Paenibacillus tianmuensis</name>
    <dbReference type="NCBI Taxonomy" id="624147"/>
    <lineage>
        <taxon>Bacteria</taxon>
        <taxon>Bacillati</taxon>
        <taxon>Bacillota</taxon>
        <taxon>Bacilli</taxon>
        <taxon>Bacillales</taxon>
        <taxon>Paenibacillaceae</taxon>
        <taxon>Paenibacillus</taxon>
    </lineage>
</organism>
<dbReference type="Proteomes" id="UP000198601">
    <property type="component" value="Unassembled WGS sequence"/>
</dbReference>
<evidence type="ECO:0000313" key="2">
    <source>
        <dbReference type="Proteomes" id="UP000198601"/>
    </source>
</evidence>
<reference evidence="2" key="1">
    <citation type="submission" date="2016-10" db="EMBL/GenBank/DDBJ databases">
        <authorList>
            <person name="Varghese N."/>
            <person name="Submissions S."/>
        </authorList>
    </citation>
    <scope>NUCLEOTIDE SEQUENCE [LARGE SCALE GENOMIC DNA]</scope>
    <source>
        <strain evidence="2">CGMCC 1.8946</strain>
    </source>
</reference>
<gene>
    <name evidence="1" type="ORF">SAMN04487970_10612</name>
</gene>
<dbReference type="OrthoDB" id="2721202at2"/>
<keyword evidence="2" id="KW-1185">Reference proteome</keyword>
<dbReference type="RefSeq" id="WP_090676423.1">
    <property type="nucleotide sequence ID" value="NZ_FMTT01000061.1"/>
</dbReference>
<dbReference type="AlphaFoldDB" id="A0A1G4TPD6"/>
<sequence>MKKRLISLAILVLIIVSYYVFTDKKVNWNENLEGNKYEVTFSYFNSKKEIPIQIEKGQLLFFNNIWNFEHGTLGLSIFDPSGVSLETKHKQIKAEKSGIYTVVIYGEKLENGHLIFSWEIK</sequence>
<accession>A0A1G4TPD6</accession>
<proteinExistence type="predicted"/>